<accession>A0A2N3V5K1</accession>
<dbReference type="GO" id="GO:0005524">
    <property type="term" value="F:ATP binding"/>
    <property type="evidence" value="ECO:0007669"/>
    <property type="project" value="UniProtKB-KW"/>
</dbReference>
<dbReference type="EMBL" id="PJMW01000003">
    <property type="protein sequence ID" value="PKV76903.1"/>
    <property type="molecule type" value="Genomic_DNA"/>
</dbReference>
<dbReference type="Pfam" id="PF16177">
    <property type="entry name" value="ACAS_N"/>
    <property type="match status" value="1"/>
</dbReference>
<protein>
    <submittedName>
        <fullName evidence="8">Acetoacetyl-CoA synthetase</fullName>
    </submittedName>
</protein>
<dbReference type="Pfam" id="PF00501">
    <property type="entry name" value="AMP-binding"/>
    <property type="match status" value="1"/>
</dbReference>
<dbReference type="AlphaFoldDB" id="A0A2N3V5K1"/>
<evidence type="ECO:0000259" key="7">
    <source>
        <dbReference type="Pfam" id="PF16177"/>
    </source>
</evidence>
<evidence type="ECO:0000259" key="6">
    <source>
        <dbReference type="Pfam" id="PF13193"/>
    </source>
</evidence>
<dbReference type="Pfam" id="PF13193">
    <property type="entry name" value="AMP-binding_C"/>
    <property type="match status" value="1"/>
</dbReference>
<keyword evidence="4" id="KW-0067">ATP-binding</keyword>
<evidence type="ECO:0000256" key="3">
    <source>
        <dbReference type="ARBA" id="ARBA00022741"/>
    </source>
</evidence>
<dbReference type="InterPro" id="IPR020845">
    <property type="entry name" value="AMP-binding_CS"/>
</dbReference>
<evidence type="ECO:0000256" key="1">
    <source>
        <dbReference type="ARBA" id="ARBA00006432"/>
    </source>
</evidence>
<dbReference type="InterPro" id="IPR000873">
    <property type="entry name" value="AMP-dep_synth/lig_dom"/>
</dbReference>
<organism evidence="8 9">
    <name type="scientific">Nocardia fluminea</name>
    <dbReference type="NCBI Taxonomy" id="134984"/>
    <lineage>
        <taxon>Bacteria</taxon>
        <taxon>Bacillati</taxon>
        <taxon>Actinomycetota</taxon>
        <taxon>Actinomycetes</taxon>
        <taxon>Mycobacteriales</taxon>
        <taxon>Nocardiaceae</taxon>
        <taxon>Nocardia</taxon>
    </lineage>
</organism>
<keyword evidence="9" id="KW-1185">Reference proteome</keyword>
<evidence type="ECO:0000256" key="4">
    <source>
        <dbReference type="ARBA" id="ARBA00022840"/>
    </source>
</evidence>
<dbReference type="PANTHER" id="PTHR42921">
    <property type="entry name" value="ACETOACETYL-COA SYNTHETASE"/>
    <property type="match status" value="1"/>
</dbReference>
<dbReference type="RefSeq" id="WP_101469049.1">
    <property type="nucleotide sequence ID" value="NZ_PJMW01000003.1"/>
</dbReference>
<sequence>MNSTTRPHEPLWEPATDTRSQTRIADYLAWLGHRRKLAFTDYQDLWQWSVTDMAAFWSSIPEYFEIPLHAPPTEILSAGAMPEVRWFEGATLNYAEAVLRLPGMGDTDIAIVGRSQTRAADDYTAAHLRDQVARARQGLLRLGVGRGDRVAAYLPNVAEAVVLLLAAASLGSVFSSCPPEFGAEAALDRLRQIEPKVLVVVDGYRYGSKAVDRIGDVAAIRAGLPCLEHVVLLPYLDPETVAVPESTAWADLVCEPGELVFDPVPFDHPLYVLYSSGTTGAPKAIVHGHGGILLEHVKALALHHDLGADDRFLWYTTTGWMMWNYLVSGLAVGASIVLFDGNPAAPSADTLWELAAETETTYLGTSAPFLMHCVQHEPAHAVAAAQPRLRGMGSTGAPLPPEGFRWVRERFGPNLYFSSIAGGTDVCSAFLGGSPMLPVYAGQFACRSLGAAVESYDSDGQPVHDIQGELVLTRPMPSMPVGFWGDTDGSRYRAAYFEDIPGVWRHGDWVTITSVGTAVIAGRSDATLNRGGVRLGTAEFYTVVEALPEVRDSLVVHLDGTDELIVFVVLDLGFDAELADRIRGALRTALSPRHVPDTIHEVPAIPRTLSGKKVEVPVKKILTGVAPAAAVKLATLANPEALEPFVRFAAVRAYSR</sequence>
<keyword evidence="3" id="KW-0547">Nucleotide-binding</keyword>
<dbReference type="InterPro" id="IPR025110">
    <property type="entry name" value="AMP-bd_C"/>
</dbReference>
<dbReference type="InterPro" id="IPR045851">
    <property type="entry name" value="AMP-bd_C_sf"/>
</dbReference>
<reference evidence="8 9" key="1">
    <citation type="submission" date="2017-12" db="EMBL/GenBank/DDBJ databases">
        <title>Sequencing the genomes of 1000 Actinobacteria strains.</title>
        <authorList>
            <person name="Klenk H.-P."/>
        </authorList>
    </citation>
    <scope>NUCLEOTIDE SEQUENCE [LARGE SCALE GENOMIC DNA]</scope>
    <source>
        <strain evidence="8 9">DSM 44489</strain>
    </source>
</reference>
<dbReference type="InterPro" id="IPR042099">
    <property type="entry name" value="ANL_N_sf"/>
</dbReference>
<feature type="domain" description="Acetyl-coenzyme A synthetase N-terminal" evidence="7">
    <location>
        <begin position="42"/>
        <end position="96"/>
    </location>
</feature>
<dbReference type="Gene3D" id="3.30.300.30">
    <property type="match status" value="1"/>
</dbReference>
<feature type="domain" description="AMP-binding enzyme C-terminal" evidence="6">
    <location>
        <begin position="543"/>
        <end position="612"/>
    </location>
</feature>
<dbReference type="InterPro" id="IPR005914">
    <property type="entry name" value="Acac_CoA_synth"/>
</dbReference>
<evidence type="ECO:0000313" key="9">
    <source>
        <dbReference type="Proteomes" id="UP000233766"/>
    </source>
</evidence>
<proteinExistence type="inferred from homology"/>
<dbReference type="PANTHER" id="PTHR42921:SF1">
    <property type="entry name" value="ACETOACETYL-COA SYNTHETASE"/>
    <property type="match status" value="1"/>
</dbReference>
<dbReference type="GO" id="GO:0030729">
    <property type="term" value="F:acetoacetate-CoA ligase activity"/>
    <property type="evidence" value="ECO:0007669"/>
    <property type="project" value="InterPro"/>
</dbReference>
<name>A0A2N3V5K1_9NOCA</name>
<dbReference type="NCBIfam" id="NF002937">
    <property type="entry name" value="PRK03584.1"/>
    <property type="match status" value="1"/>
</dbReference>
<dbReference type="PROSITE" id="PS00455">
    <property type="entry name" value="AMP_BINDING"/>
    <property type="match status" value="1"/>
</dbReference>
<gene>
    <name evidence="8" type="ORF">ATK86_7310</name>
</gene>
<comment type="similarity">
    <text evidence="1">Belongs to the ATP-dependent AMP-binding enzyme family.</text>
</comment>
<dbReference type="Gene3D" id="3.40.50.12780">
    <property type="entry name" value="N-terminal domain of ligase-like"/>
    <property type="match status" value="1"/>
</dbReference>
<dbReference type="NCBIfam" id="TIGR01217">
    <property type="entry name" value="ac_ac_CoA_syn"/>
    <property type="match status" value="1"/>
</dbReference>
<dbReference type="OrthoDB" id="9803968at2"/>
<keyword evidence="2" id="KW-0436">Ligase</keyword>
<comment type="caution">
    <text evidence="8">The sequence shown here is derived from an EMBL/GenBank/DDBJ whole genome shotgun (WGS) entry which is preliminary data.</text>
</comment>
<evidence type="ECO:0000256" key="2">
    <source>
        <dbReference type="ARBA" id="ARBA00022598"/>
    </source>
</evidence>
<evidence type="ECO:0000313" key="8">
    <source>
        <dbReference type="EMBL" id="PKV76903.1"/>
    </source>
</evidence>
<dbReference type="Proteomes" id="UP000233766">
    <property type="component" value="Unassembled WGS sequence"/>
</dbReference>
<feature type="domain" description="AMP-dependent synthetase/ligase" evidence="5">
    <location>
        <begin position="120"/>
        <end position="475"/>
    </location>
</feature>
<evidence type="ECO:0000259" key="5">
    <source>
        <dbReference type="Pfam" id="PF00501"/>
    </source>
</evidence>
<dbReference type="GO" id="GO:0006629">
    <property type="term" value="P:lipid metabolic process"/>
    <property type="evidence" value="ECO:0007669"/>
    <property type="project" value="InterPro"/>
</dbReference>
<dbReference type="InterPro" id="IPR032387">
    <property type="entry name" value="ACAS_N"/>
</dbReference>
<dbReference type="SUPFAM" id="SSF56801">
    <property type="entry name" value="Acetyl-CoA synthetase-like"/>
    <property type="match status" value="1"/>
</dbReference>